<dbReference type="OrthoDB" id="5984724at2759"/>
<keyword evidence="2" id="KW-1185">Reference proteome</keyword>
<dbReference type="AlphaFoldDB" id="A0A8J2LDL5"/>
<dbReference type="PANTHER" id="PTHR22954">
    <property type="entry name" value="RETROVIRAL PROTEASE-RELATED"/>
    <property type="match status" value="1"/>
</dbReference>
<sequence length="239" mass="27778">MEDLVARRKHLKGKLTRLKNKIEDGTIEWEVSTVTLYEEQIDDVRVEFDNLYDDILKICPEEEEDDHQQQYNVSADRIDEVKLAIQQIMRNLVGQQQTSQNNRNRRLSRETVTKELNVKLPKFDIPTFSGNILDWTLFCDLFSSSVHNNAALGEAQKLQYLKSLVRGDAEQLLASYQISDANYKEAWGTLKKRYQNTRELIRSQLIRFIEMPTLRMESAVDLRKLVDTASSVARALRAL</sequence>
<feature type="non-terminal residue" evidence="1">
    <location>
        <position position="239"/>
    </location>
</feature>
<comment type="caution">
    <text evidence="1">The sequence shown here is derived from an EMBL/GenBank/DDBJ whole genome shotgun (WGS) entry which is preliminary data.</text>
</comment>
<gene>
    <name evidence="1" type="ORF">AFUS01_LOCUS31220</name>
</gene>
<name>A0A8J2LDL5_9HEXA</name>
<organism evidence="1 2">
    <name type="scientific">Allacma fusca</name>
    <dbReference type="NCBI Taxonomy" id="39272"/>
    <lineage>
        <taxon>Eukaryota</taxon>
        <taxon>Metazoa</taxon>
        <taxon>Ecdysozoa</taxon>
        <taxon>Arthropoda</taxon>
        <taxon>Hexapoda</taxon>
        <taxon>Collembola</taxon>
        <taxon>Symphypleona</taxon>
        <taxon>Sminthuridae</taxon>
        <taxon>Allacma</taxon>
    </lineage>
</organism>
<reference evidence="1" key="1">
    <citation type="submission" date="2021-06" db="EMBL/GenBank/DDBJ databases">
        <authorList>
            <person name="Hodson N. C."/>
            <person name="Mongue J. A."/>
            <person name="Jaron S. K."/>
        </authorList>
    </citation>
    <scope>NUCLEOTIDE SEQUENCE</scope>
</reference>
<evidence type="ECO:0000313" key="2">
    <source>
        <dbReference type="Proteomes" id="UP000708208"/>
    </source>
</evidence>
<accession>A0A8J2LDL5</accession>
<protein>
    <submittedName>
        <fullName evidence="1">Uncharacterized protein</fullName>
    </submittedName>
</protein>
<dbReference type="EMBL" id="CAJVCH010492036">
    <property type="protein sequence ID" value="CAG7820849.1"/>
    <property type="molecule type" value="Genomic_DNA"/>
</dbReference>
<dbReference type="Proteomes" id="UP000708208">
    <property type="component" value="Unassembled WGS sequence"/>
</dbReference>
<dbReference type="InterPro" id="IPR005312">
    <property type="entry name" value="DUF1759"/>
</dbReference>
<evidence type="ECO:0000313" key="1">
    <source>
        <dbReference type="EMBL" id="CAG7820849.1"/>
    </source>
</evidence>
<dbReference type="PANTHER" id="PTHR22954:SF3">
    <property type="entry name" value="PROTEIN CBG08539"/>
    <property type="match status" value="1"/>
</dbReference>
<proteinExistence type="predicted"/>
<dbReference type="Pfam" id="PF03564">
    <property type="entry name" value="DUF1759"/>
    <property type="match status" value="1"/>
</dbReference>